<dbReference type="InterPro" id="IPR048367">
    <property type="entry name" value="TNP-like_RNaseH_C"/>
</dbReference>
<evidence type="ECO:0000259" key="3">
    <source>
        <dbReference type="Pfam" id="PF21789"/>
    </source>
</evidence>
<evidence type="ECO:0000313" key="5">
    <source>
        <dbReference type="Proteomes" id="UP001458880"/>
    </source>
</evidence>
<gene>
    <name evidence="4" type="ORF">QE152_g29081</name>
</gene>
<dbReference type="EMBL" id="JASPKY010000363">
    <property type="protein sequence ID" value="KAK9703834.1"/>
    <property type="molecule type" value="Genomic_DNA"/>
</dbReference>
<dbReference type="InterPro" id="IPR043128">
    <property type="entry name" value="Rev_trsase/Diguanyl_cyclase"/>
</dbReference>
<reference evidence="4 5" key="1">
    <citation type="journal article" date="2024" name="BMC Genomics">
        <title>De novo assembly and annotation of Popillia japonica's genome with initial clues to its potential as an invasive pest.</title>
        <authorList>
            <person name="Cucini C."/>
            <person name="Boschi S."/>
            <person name="Funari R."/>
            <person name="Cardaioli E."/>
            <person name="Iannotti N."/>
            <person name="Marturano G."/>
            <person name="Paoli F."/>
            <person name="Bruttini M."/>
            <person name="Carapelli A."/>
            <person name="Frati F."/>
            <person name="Nardi F."/>
        </authorList>
    </citation>
    <scope>NUCLEOTIDE SEQUENCE [LARGE SCALE GENOMIC DNA]</scope>
    <source>
        <strain evidence="4">DMR45628</strain>
    </source>
</reference>
<dbReference type="GO" id="GO:0003964">
    <property type="term" value="F:RNA-directed DNA polymerase activity"/>
    <property type="evidence" value="ECO:0007669"/>
    <property type="project" value="UniProtKB-EC"/>
</dbReference>
<dbReference type="SUPFAM" id="SSF56672">
    <property type="entry name" value="DNA/RNA polymerases"/>
    <property type="match status" value="1"/>
</dbReference>
<feature type="domain" description="Reverse transcriptase" evidence="2">
    <location>
        <begin position="200"/>
        <end position="243"/>
    </location>
</feature>
<dbReference type="InterPro" id="IPR051320">
    <property type="entry name" value="Viral_Replic_Matur_Polypro"/>
</dbReference>
<dbReference type="EC" id="2.7.7.49" evidence="1"/>
<dbReference type="AlphaFoldDB" id="A0AAW1JI53"/>
<dbReference type="Pfam" id="PF00078">
    <property type="entry name" value="RVT_1"/>
    <property type="match status" value="1"/>
</dbReference>
<dbReference type="Gene3D" id="3.30.70.270">
    <property type="match status" value="2"/>
</dbReference>
<name>A0AAW1JI53_POPJA</name>
<dbReference type="Proteomes" id="UP001458880">
    <property type="component" value="Unassembled WGS sequence"/>
</dbReference>
<dbReference type="PANTHER" id="PTHR33064">
    <property type="entry name" value="POL PROTEIN"/>
    <property type="match status" value="1"/>
</dbReference>
<comment type="caution">
    <text evidence="4">The sequence shown here is derived from an EMBL/GenBank/DDBJ whole genome shotgun (WGS) entry which is preliminary data.</text>
</comment>
<dbReference type="FunFam" id="3.30.70.270:FF:000020">
    <property type="entry name" value="Transposon Tf2-6 polyprotein-like Protein"/>
    <property type="match status" value="1"/>
</dbReference>
<dbReference type="InterPro" id="IPR000477">
    <property type="entry name" value="RT_dom"/>
</dbReference>
<keyword evidence="5" id="KW-1185">Reference proteome</keyword>
<evidence type="ECO:0000259" key="2">
    <source>
        <dbReference type="Pfam" id="PF00078"/>
    </source>
</evidence>
<evidence type="ECO:0000313" key="4">
    <source>
        <dbReference type="EMBL" id="KAK9703834.1"/>
    </source>
</evidence>
<feature type="domain" description="Transposable element P transposase-like RNase H C-terminal" evidence="3">
    <location>
        <begin position="43"/>
        <end position="67"/>
    </location>
</feature>
<organism evidence="4 5">
    <name type="scientific">Popillia japonica</name>
    <name type="common">Japanese beetle</name>
    <dbReference type="NCBI Taxonomy" id="7064"/>
    <lineage>
        <taxon>Eukaryota</taxon>
        <taxon>Metazoa</taxon>
        <taxon>Ecdysozoa</taxon>
        <taxon>Arthropoda</taxon>
        <taxon>Hexapoda</taxon>
        <taxon>Insecta</taxon>
        <taxon>Pterygota</taxon>
        <taxon>Neoptera</taxon>
        <taxon>Endopterygota</taxon>
        <taxon>Coleoptera</taxon>
        <taxon>Polyphaga</taxon>
        <taxon>Scarabaeiformia</taxon>
        <taxon>Scarabaeidae</taxon>
        <taxon>Rutelinae</taxon>
        <taxon>Popillia</taxon>
    </lineage>
</organism>
<proteinExistence type="predicted"/>
<evidence type="ECO:0000256" key="1">
    <source>
        <dbReference type="ARBA" id="ARBA00012493"/>
    </source>
</evidence>
<protein>
    <recommendedName>
        <fullName evidence="1">RNA-directed DNA polymerase</fullName>
        <ecNumber evidence="1">2.7.7.49</ecNumber>
    </recommendedName>
</protein>
<dbReference type="Pfam" id="PF21789">
    <property type="entry name" value="TNP-like_RNaseH_C"/>
    <property type="match status" value="1"/>
</dbReference>
<sequence length="364" mass="42130">MTALERQVVVLMDEISLKQDLKLNESSDEIEGFQDLGHLGKSENFFSVVRHRGGYNPYPNCRQFRLAMQHNMFIRLQNETTHSNCELDEEVEHLTIDIQQKHLESSDTAHSRDLIQDDNRILMEDEPTVGSAYLDIYSINDSGSEISLISQSTYDNNLKIFADFVLKVNSMNIKSGTNKHLAKIDKCICNGVVYVMPGLSEDIESHQRHLERVIVSLHEAGMKLNLRKCHFFKTEVDYLGYHINSDGLSIDQQRIEAINSINRPTNVKKLRGFLGQQRIEAINSINRPTNVKKLRGFLGMINYYQRFVNKFSELCIPLYRLLEKGTKFKWENIHQEAFEKIKKSFCNGLALVHPNFEEEFILRT</sequence>
<dbReference type="InterPro" id="IPR043502">
    <property type="entry name" value="DNA/RNA_pol_sf"/>
</dbReference>
<dbReference type="PANTHER" id="PTHR33064:SF37">
    <property type="entry name" value="RIBONUCLEASE H"/>
    <property type="match status" value="1"/>
</dbReference>
<accession>A0AAW1JI53</accession>